<gene>
    <name evidence="1" type="ORF">FNV43_RR08990</name>
</gene>
<dbReference type="EMBL" id="VOIH02000004">
    <property type="protein sequence ID" value="KAF3448277.1"/>
    <property type="molecule type" value="Genomic_DNA"/>
</dbReference>
<evidence type="ECO:0000313" key="1">
    <source>
        <dbReference type="EMBL" id="KAF3448277.1"/>
    </source>
</evidence>
<name>A0A8K0H972_9ROSA</name>
<keyword evidence="2" id="KW-1185">Reference proteome</keyword>
<reference evidence="1" key="1">
    <citation type="submission" date="2020-03" db="EMBL/GenBank/DDBJ databases">
        <title>A high-quality chromosome-level genome assembly of a woody plant with both climbing and erect habits, Rhamnella rubrinervis.</title>
        <authorList>
            <person name="Lu Z."/>
            <person name="Yang Y."/>
            <person name="Zhu X."/>
            <person name="Sun Y."/>
        </authorList>
    </citation>
    <scope>NUCLEOTIDE SEQUENCE</scope>
    <source>
        <strain evidence="1">BYM</strain>
        <tissue evidence="1">Leaf</tissue>
    </source>
</reference>
<sequence>MDMLTVLPAIGLGKPVGLGWVRLNVIISIQNLILKFEYGNGKRLAGLFTNSIDMNANCRNNIEMLGKRIVDLFWLLFYYEY</sequence>
<dbReference type="AlphaFoldDB" id="A0A8K0H972"/>
<comment type="caution">
    <text evidence="1">The sequence shown here is derived from an EMBL/GenBank/DDBJ whole genome shotgun (WGS) entry which is preliminary data.</text>
</comment>
<proteinExistence type="predicted"/>
<organism evidence="1 2">
    <name type="scientific">Rhamnella rubrinervis</name>
    <dbReference type="NCBI Taxonomy" id="2594499"/>
    <lineage>
        <taxon>Eukaryota</taxon>
        <taxon>Viridiplantae</taxon>
        <taxon>Streptophyta</taxon>
        <taxon>Embryophyta</taxon>
        <taxon>Tracheophyta</taxon>
        <taxon>Spermatophyta</taxon>
        <taxon>Magnoliopsida</taxon>
        <taxon>eudicotyledons</taxon>
        <taxon>Gunneridae</taxon>
        <taxon>Pentapetalae</taxon>
        <taxon>rosids</taxon>
        <taxon>fabids</taxon>
        <taxon>Rosales</taxon>
        <taxon>Rhamnaceae</taxon>
        <taxon>rhamnoid group</taxon>
        <taxon>Rhamneae</taxon>
        <taxon>Rhamnella</taxon>
    </lineage>
</organism>
<dbReference type="Proteomes" id="UP000796880">
    <property type="component" value="Unassembled WGS sequence"/>
</dbReference>
<accession>A0A8K0H972</accession>
<protein>
    <submittedName>
        <fullName evidence="1">Uncharacterized protein</fullName>
    </submittedName>
</protein>
<evidence type="ECO:0000313" key="2">
    <source>
        <dbReference type="Proteomes" id="UP000796880"/>
    </source>
</evidence>